<evidence type="ECO:0000313" key="5">
    <source>
        <dbReference type="EMBL" id="QTH71136.1"/>
    </source>
</evidence>
<reference evidence="5" key="1">
    <citation type="submission" date="2021-03" db="EMBL/GenBank/DDBJ databases">
        <title>Complete Genome of Pseudoalteromonas xiamenensis STKMTI.2, a new potential marine bacterium producing anti-Vibrio compounds.</title>
        <authorList>
            <person name="Handayani D.P."/>
            <person name="Isnansetyo A."/>
            <person name="Istiqomah I."/>
            <person name="Jumina J."/>
        </authorList>
    </citation>
    <scope>NUCLEOTIDE SEQUENCE</scope>
    <source>
        <strain evidence="5">STKMTI.2</strain>
    </source>
</reference>
<protein>
    <submittedName>
        <fullName evidence="5">Tyrosine-type recombinase/integrase</fullName>
    </submittedName>
</protein>
<dbReference type="Pfam" id="PF00589">
    <property type="entry name" value="Phage_integrase"/>
    <property type="match status" value="1"/>
</dbReference>
<evidence type="ECO:0000313" key="6">
    <source>
        <dbReference type="Proteomes" id="UP000664904"/>
    </source>
</evidence>
<dbReference type="InterPro" id="IPR002104">
    <property type="entry name" value="Integrase_catalytic"/>
</dbReference>
<keyword evidence="2" id="KW-0238">DNA-binding</keyword>
<dbReference type="GO" id="GO:0003677">
    <property type="term" value="F:DNA binding"/>
    <property type="evidence" value="ECO:0007669"/>
    <property type="project" value="UniProtKB-KW"/>
</dbReference>
<dbReference type="Proteomes" id="UP000664904">
    <property type="component" value="Chromosome"/>
</dbReference>
<dbReference type="Gene3D" id="1.10.150.130">
    <property type="match status" value="1"/>
</dbReference>
<dbReference type="AlphaFoldDB" id="A0A975DIX2"/>
<dbReference type="InterPro" id="IPR013762">
    <property type="entry name" value="Integrase-like_cat_sf"/>
</dbReference>
<name>A0A975DIX2_9GAMM</name>
<dbReference type="Pfam" id="PF13495">
    <property type="entry name" value="Phage_int_SAM_4"/>
    <property type="match status" value="1"/>
</dbReference>
<dbReference type="PANTHER" id="PTHR30349:SF90">
    <property type="entry name" value="TYROSINE RECOMBINASE XERD"/>
    <property type="match status" value="1"/>
</dbReference>
<accession>A0A975DIX2</accession>
<keyword evidence="6" id="KW-1185">Reference proteome</keyword>
<feature type="domain" description="Tyr recombinase" evidence="4">
    <location>
        <begin position="96"/>
        <end position="270"/>
    </location>
</feature>
<evidence type="ECO:0000256" key="2">
    <source>
        <dbReference type="ARBA" id="ARBA00023125"/>
    </source>
</evidence>
<dbReference type="GO" id="GO:0006310">
    <property type="term" value="P:DNA recombination"/>
    <property type="evidence" value="ECO:0007669"/>
    <property type="project" value="UniProtKB-KW"/>
</dbReference>
<keyword evidence="1" id="KW-0229">DNA integration</keyword>
<evidence type="ECO:0000256" key="3">
    <source>
        <dbReference type="ARBA" id="ARBA00023172"/>
    </source>
</evidence>
<dbReference type="InterPro" id="IPR050090">
    <property type="entry name" value="Tyrosine_recombinase_XerCD"/>
</dbReference>
<evidence type="ECO:0000259" key="4">
    <source>
        <dbReference type="PROSITE" id="PS51898"/>
    </source>
</evidence>
<organism evidence="5 6">
    <name type="scientific">Pseudoalteromonas xiamenensis</name>
    <dbReference type="NCBI Taxonomy" id="882626"/>
    <lineage>
        <taxon>Bacteria</taxon>
        <taxon>Pseudomonadati</taxon>
        <taxon>Pseudomonadota</taxon>
        <taxon>Gammaproteobacteria</taxon>
        <taxon>Alteromonadales</taxon>
        <taxon>Pseudoalteromonadaceae</taxon>
        <taxon>Pseudoalteromonas</taxon>
    </lineage>
</organism>
<dbReference type="PROSITE" id="PS51898">
    <property type="entry name" value="TYR_RECOMBINASE"/>
    <property type="match status" value="1"/>
</dbReference>
<dbReference type="InterPro" id="IPR011010">
    <property type="entry name" value="DNA_brk_join_enz"/>
</dbReference>
<dbReference type="InterPro" id="IPR004107">
    <property type="entry name" value="Integrase_SAM-like_N"/>
</dbReference>
<dbReference type="RefSeq" id="WP_208842777.1">
    <property type="nucleotide sequence ID" value="NZ_CP072133.1"/>
</dbReference>
<sequence>MDPLIEQVRVEIGYLGYSECTTKSYCEHVQKLSRYINKPLAQVTDEELNAFFRTSAIRRLSRASQKLQINSIWFLFKHILKRPLNLDIVLPKAKQQAPSYLSREDVRHLVDSCQDMRLKTLIVLCYGCGLRAGEVVRIKVKDISGERHTILIEHGKGDKSRYVVVPESVLQLLRQYWRMYHPSTWLFYSRWVRDQAMSVSCFRKALLKHAKAVGLETRCHPHALRHAYATHQLESGMPLHQLQHQLGHNNIKTTEAYLHWLPELGHGGVDLLANWFTS</sequence>
<dbReference type="EMBL" id="CP072133">
    <property type="protein sequence ID" value="QTH71136.1"/>
    <property type="molecule type" value="Genomic_DNA"/>
</dbReference>
<dbReference type="Gene3D" id="1.10.443.10">
    <property type="entry name" value="Intergrase catalytic core"/>
    <property type="match status" value="1"/>
</dbReference>
<keyword evidence="3" id="KW-0233">DNA recombination</keyword>
<evidence type="ECO:0000256" key="1">
    <source>
        <dbReference type="ARBA" id="ARBA00022908"/>
    </source>
</evidence>
<proteinExistence type="predicted"/>
<gene>
    <name evidence="5" type="ORF">J5O05_15145</name>
</gene>
<dbReference type="GO" id="GO:0015074">
    <property type="term" value="P:DNA integration"/>
    <property type="evidence" value="ECO:0007669"/>
    <property type="project" value="UniProtKB-KW"/>
</dbReference>
<dbReference type="InterPro" id="IPR010998">
    <property type="entry name" value="Integrase_recombinase_N"/>
</dbReference>
<dbReference type="PANTHER" id="PTHR30349">
    <property type="entry name" value="PHAGE INTEGRASE-RELATED"/>
    <property type="match status" value="1"/>
</dbReference>
<dbReference type="KEGG" id="pxi:J5O05_15145"/>
<dbReference type="SUPFAM" id="SSF56349">
    <property type="entry name" value="DNA breaking-rejoining enzymes"/>
    <property type="match status" value="1"/>
</dbReference>